<protein>
    <submittedName>
        <fullName evidence="1">RrF2 family transcriptional regulator</fullName>
    </submittedName>
</protein>
<name>A0ABW0LYW3_9BACL</name>
<dbReference type="RefSeq" id="WP_209751126.1">
    <property type="nucleotide sequence ID" value="NZ_JBHSMH010000084.1"/>
</dbReference>
<dbReference type="InterPro" id="IPR000944">
    <property type="entry name" value="Tscrpt_reg_Rrf2"/>
</dbReference>
<dbReference type="PANTHER" id="PTHR33221:SF15">
    <property type="entry name" value="HTH-TYPE TRANSCRIPTIONAL REGULATOR YWGB-RELATED"/>
    <property type="match status" value="1"/>
</dbReference>
<accession>A0ABW0LYW3</accession>
<reference evidence="2" key="1">
    <citation type="journal article" date="2019" name="Int. J. Syst. Evol. Microbiol.">
        <title>The Global Catalogue of Microorganisms (GCM) 10K type strain sequencing project: providing services to taxonomists for standard genome sequencing and annotation.</title>
        <authorList>
            <consortium name="The Broad Institute Genomics Platform"/>
            <consortium name="The Broad Institute Genome Sequencing Center for Infectious Disease"/>
            <person name="Wu L."/>
            <person name="Ma J."/>
        </authorList>
    </citation>
    <scope>NUCLEOTIDE SEQUENCE [LARGE SCALE GENOMIC DNA]</scope>
    <source>
        <strain evidence="2">CCUG 57113</strain>
    </source>
</reference>
<dbReference type="Pfam" id="PF02082">
    <property type="entry name" value="Rrf2"/>
    <property type="match status" value="1"/>
</dbReference>
<organism evidence="1 2">
    <name type="scientific">Cohnella suwonensis</name>
    <dbReference type="NCBI Taxonomy" id="696072"/>
    <lineage>
        <taxon>Bacteria</taxon>
        <taxon>Bacillati</taxon>
        <taxon>Bacillota</taxon>
        <taxon>Bacilli</taxon>
        <taxon>Bacillales</taxon>
        <taxon>Paenibacillaceae</taxon>
        <taxon>Cohnella</taxon>
    </lineage>
</organism>
<evidence type="ECO:0000313" key="1">
    <source>
        <dbReference type="EMBL" id="MFC5471044.1"/>
    </source>
</evidence>
<gene>
    <name evidence="1" type="ORF">ACFPPD_20350</name>
</gene>
<dbReference type="Proteomes" id="UP001596105">
    <property type="component" value="Unassembled WGS sequence"/>
</dbReference>
<dbReference type="SUPFAM" id="SSF46785">
    <property type="entry name" value="Winged helix' DNA-binding domain"/>
    <property type="match status" value="1"/>
</dbReference>
<dbReference type="InterPro" id="IPR036388">
    <property type="entry name" value="WH-like_DNA-bd_sf"/>
</dbReference>
<proteinExistence type="predicted"/>
<dbReference type="PROSITE" id="PS51197">
    <property type="entry name" value="HTH_RRF2_2"/>
    <property type="match status" value="1"/>
</dbReference>
<dbReference type="Gene3D" id="1.10.10.10">
    <property type="entry name" value="Winged helix-like DNA-binding domain superfamily/Winged helix DNA-binding domain"/>
    <property type="match status" value="1"/>
</dbReference>
<evidence type="ECO:0000313" key="2">
    <source>
        <dbReference type="Proteomes" id="UP001596105"/>
    </source>
</evidence>
<dbReference type="InterPro" id="IPR036390">
    <property type="entry name" value="WH_DNA-bd_sf"/>
</dbReference>
<dbReference type="PANTHER" id="PTHR33221">
    <property type="entry name" value="WINGED HELIX-TURN-HELIX TRANSCRIPTIONAL REGULATOR, RRF2 FAMILY"/>
    <property type="match status" value="1"/>
</dbReference>
<comment type="caution">
    <text evidence="1">The sequence shown here is derived from an EMBL/GenBank/DDBJ whole genome shotgun (WGS) entry which is preliminary data.</text>
</comment>
<dbReference type="EMBL" id="JBHSMH010000084">
    <property type="protein sequence ID" value="MFC5471044.1"/>
    <property type="molecule type" value="Genomic_DNA"/>
</dbReference>
<keyword evidence="2" id="KW-1185">Reference proteome</keyword>
<sequence length="137" mass="14890">MVASNKNAQIGPPRFAVAVHILVWLAKCGCVVSSAEIAGEVNSHATFMRRVLATLAQRGFVEAREGRDGGYSLKMPPDRITLADVFAVVTCDGSEAAEHSDCGAEGEKLDDRLVEIMAEAERRTLEYLKQHTIADFI</sequence>